<accession>A0A6C0E6Q0</accession>
<feature type="domain" description="Major capsid protein N-terminal" evidence="2">
    <location>
        <begin position="28"/>
        <end position="221"/>
    </location>
</feature>
<dbReference type="SUPFAM" id="SSF49749">
    <property type="entry name" value="Group II dsDNA viruses VP"/>
    <property type="match status" value="2"/>
</dbReference>
<evidence type="ECO:0000313" key="3">
    <source>
        <dbReference type="EMBL" id="QHT24448.1"/>
    </source>
</evidence>
<proteinExistence type="predicted"/>
<evidence type="ECO:0008006" key="4">
    <source>
        <dbReference type="Google" id="ProtNLM"/>
    </source>
</evidence>
<name>A0A6C0E6Q0_9ZZZZ</name>
<feature type="domain" description="Major capsid protein C-terminal" evidence="1">
    <location>
        <begin position="247"/>
        <end position="407"/>
    </location>
</feature>
<dbReference type="GO" id="GO:0005198">
    <property type="term" value="F:structural molecule activity"/>
    <property type="evidence" value="ECO:0007669"/>
    <property type="project" value="InterPro"/>
</dbReference>
<reference evidence="3" key="1">
    <citation type="journal article" date="2020" name="Nature">
        <title>Giant virus diversity and host interactions through global metagenomics.</title>
        <authorList>
            <person name="Schulz F."/>
            <person name="Roux S."/>
            <person name="Paez-Espino D."/>
            <person name="Jungbluth S."/>
            <person name="Walsh D.A."/>
            <person name="Denef V.J."/>
            <person name="McMahon K.D."/>
            <person name="Konstantinidis K.T."/>
            <person name="Eloe-Fadrosh E.A."/>
            <person name="Kyrpides N.C."/>
            <person name="Woyke T."/>
        </authorList>
    </citation>
    <scope>NUCLEOTIDE SEQUENCE</scope>
    <source>
        <strain evidence="3">GVMAG-M-3300023179-150</strain>
    </source>
</reference>
<dbReference type="Pfam" id="PF16903">
    <property type="entry name" value="Capsid_N"/>
    <property type="match status" value="1"/>
</dbReference>
<dbReference type="EMBL" id="MN739745">
    <property type="protein sequence ID" value="QHT24448.1"/>
    <property type="molecule type" value="Genomic_DNA"/>
</dbReference>
<organism evidence="3">
    <name type="scientific">viral metagenome</name>
    <dbReference type="NCBI Taxonomy" id="1070528"/>
    <lineage>
        <taxon>unclassified sequences</taxon>
        <taxon>metagenomes</taxon>
        <taxon>organismal metagenomes</taxon>
    </lineage>
</organism>
<evidence type="ECO:0000259" key="2">
    <source>
        <dbReference type="Pfam" id="PF16903"/>
    </source>
</evidence>
<evidence type="ECO:0000259" key="1">
    <source>
        <dbReference type="Pfam" id="PF04451"/>
    </source>
</evidence>
<protein>
    <recommendedName>
        <fullName evidence="4">Major capsid protein N-terminal domain-containing protein</fullName>
    </recommendedName>
</protein>
<dbReference type="InterPro" id="IPR031654">
    <property type="entry name" value="Capsid_N"/>
</dbReference>
<dbReference type="AlphaFoldDB" id="A0A6C0E6Q0"/>
<dbReference type="Gene3D" id="2.70.9.20">
    <property type="entry name" value="Major capsid protein Vp54"/>
    <property type="match status" value="1"/>
</dbReference>
<sequence>MDATYRQLDINTRNERLDKFLTANPEVSFFHSKQKRYYPYARNARYITFDSAPEFGQLAQVKIPRYGHLVGDIAIEFDLPTLTSNVNVSYCNNIGHALIDWIEIEIGGIVFDRLYGLWLHICREIFEKKDQRDTHRELTYYFENMTTNSFPGGEKVIVPLNFWFNKIASHFLPLSAISNQDVIIKLKLNPFSKLWVSDNSLPPNGTYKLTNLRLLVDYYVLDDHQQRMFSPIYDNDHNVSLYPPKLTYLITQTQRIQINIPSGKTKVSVDMDSFNYPVAFLIWVLRRIDVSTNNDWFNFTNVLTGTPSDPLQKAQLYHAEKERTDEISAKILRLYEPLKFVGHSSNNYIYTYFFNLYPNNKTQPSGSSNFSFMNDSNLVLSLIDNLPEMELHLYAVNYNMMNIDKGTSWLEYILSN</sequence>
<dbReference type="InterPro" id="IPR038519">
    <property type="entry name" value="MCP_C_sf"/>
</dbReference>
<dbReference type="Gene3D" id="2.70.9.10">
    <property type="entry name" value="Adenovirus Type 2 Hexon, domain 4"/>
    <property type="match status" value="1"/>
</dbReference>
<dbReference type="InterPro" id="IPR016112">
    <property type="entry name" value="VP_dsDNA_II"/>
</dbReference>
<dbReference type="Pfam" id="PF04451">
    <property type="entry name" value="Capsid_NCLDV"/>
    <property type="match status" value="1"/>
</dbReference>
<dbReference type="InterPro" id="IPR007542">
    <property type="entry name" value="MCP_C"/>
</dbReference>